<dbReference type="AlphaFoldDB" id="A0A7G9Z4X6"/>
<dbReference type="EMBL" id="MT631609">
    <property type="protein sequence ID" value="QNO55310.1"/>
    <property type="molecule type" value="Genomic_DNA"/>
</dbReference>
<reference evidence="2" key="1">
    <citation type="submission" date="2020-06" db="EMBL/GenBank/DDBJ databases">
        <title>Unique genomic features of the anaerobic methanotrophic archaea.</title>
        <authorList>
            <person name="Chadwick G.L."/>
            <person name="Skennerton C.T."/>
            <person name="Laso-Perez R."/>
            <person name="Leu A.O."/>
            <person name="Speth D.R."/>
            <person name="Yu H."/>
            <person name="Morgan-Lang C."/>
            <person name="Hatzenpichler R."/>
            <person name="Goudeau D."/>
            <person name="Malmstrom R."/>
            <person name="Brazelton W.J."/>
            <person name="Woyke T."/>
            <person name="Hallam S.J."/>
            <person name="Tyson G.W."/>
            <person name="Wegener G."/>
            <person name="Boetius A."/>
            <person name="Orphan V."/>
        </authorList>
    </citation>
    <scope>NUCLEOTIDE SEQUENCE</scope>
</reference>
<evidence type="ECO:0000256" key="1">
    <source>
        <dbReference type="SAM" id="Phobius"/>
    </source>
</evidence>
<feature type="transmembrane region" description="Helical" evidence="1">
    <location>
        <begin position="199"/>
        <end position="223"/>
    </location>
</feature>
<proteinExistence type="predicted"/>
<organism evidence="2">
    <name type="scientific">Candidatus Methanophaga sp. ANME-1 ERB7</name>
    <dbReference type="NCBI Taxonomy" id="2759913"/>
    <lineage>
        <taxon>Archaea</taxon>
        <taxon>Methanobacteriati</taxon>
        <taxon>Methanobacteriota</taxon>
        <taxon>Stenosarchaea group</taxon>
        <taxon>Methanomicrobia</taxon>
        <taxon>Candidatus Methanophagales</taxon>
        <taxon>Candidatus Methanophagaceae</taxon>
        <taxon>Candidatus Methanophaga</taxon>
    </lineage>
</organism>
<accession>A0A7G9Z4X6</accession>
<keyword evidence="1" id="KW-1133">Transmembrane helix</keyword>
<name>A0A7G9Z4X6_9EURY</name>
<evidence type="ECO:0000313" key="2">
    <source>
        <dbReference type="EMBL" id="QNO55310.1"/>
    </source>
</evidence>
<keyword evidence="1" id="KW-0472">Membrane</keyword>
<gene>
    <name evidence="2" type="ORF">NDMCNHHP_00010</name>
</gene>
<protein>
    <submittedName>
        <fullName evidence="2">Uncharacterized protein</fullName>
    </submittedName>
</protein>
<keyword evidence="1" id="KW-0812">Transmembrane</keyword>
<sequence length="226" mass="26429">MKIEFDEKEGKLFEEIIGLYSISKDIMIYAEEVGGESFSPATEEFRHAFDHLMRVFAFKLGVKQADAKYAIENLMPAYRHLYRAAYNLLDYLSIFFRDKVQDEMKSFSGETLQEIFPEYYKEIKPYFVVEAPTEISKLRSEKDIGKRNKNDLNKYTEIVGRFKTYYDEIIKIKPSLIEYEDEKKKKQAKDEDEKRKNRLLQILIPVITAIVGAVIGAVIGWMLSIS</sequence>